<dbReference type="Proteomes" id="UP000647235">
    <property type="component" value="Unassembled WGS sequence"/>
</dbReference>
<organism evidence="2 3">
    <name type="scientific">Dorea hominis</name>
    <dbReference type="NCBI Taxonomy" id="2763040"/>
    <lineage>
        <taxon>Bacteria</taxon>
        <taxon>Bacillati</taxon>
        <taxon>Bacillota</taxon>
        <taxon>Clostridia</taxon>
        <taxon>Lachnospirales</taxon>
        <taxon>Lachnospiraceae</taxon>
        <taxon>Dorea</taxon>
    </lineage>
</organism>
<reference evidence="2 3" key="1">
    <citation type="submission" date="2020-08" db="EMBL/GenBank/DDBJ databases">
        <title>Genome public.</title>
        <authorList>
            <person name="Liu C."/>
            <person name="Sun Q."/>
        </authorList>
    </citation>
    <scope>NUCLEOTIDE SEQUENCE [LARGE SCALE GENOMIC DNA]</scope>
    <source>
        <strain evidence="2 3">NSJ-36</strain>
    </source>
</reference>
<dbReference type="InterPro" id="IPR005561">
    <property type="entry name" value="ANTAR"/>
</dbReference>
<accession>A0ABR7EV43</accession>
<dbReference type="Gene3D" id="1.10.10.10">
    <property type="entry name" value="Winged helix-like DNA-binding domain superfamily/Winged helix DNA-binding domain"/>
    <property type="match status" value="1"/>
</dbReference>
<dbReference type="SUPFAM" id="SSF52172">
    <property type="entry name" value="CheY-like"/>
    <property type="match status" value="1"/>
</dbReference>
<dbReference type="Pfam" id="PF03861">
    <property type="entry name" value="ANTAR"/>
    <property type="match status" value="1"/>
</dbReference>
<dbReference type="RefSeq" id="WP_186855813.1">
    <property type="nucleotide sequence ID" value="NZ_JACOOY010000008.1"/>
</dbReference>
<dbReference type="SMART" id="SM01012">
    <property type="entry name" value="ANTAR"/>
    <property type="match status" value="1"/>
</dbReference>
<evidence type="ECO:0000259" key="1">
    <source>
        <dbReference type="PROSITE" id="PS50921"/>
    </source>
</evidence>
<dbReference type="EMBL" id="JACOOY010000008">
    <property type="protein sequence ID" value="MBC5665226.1"/>
    <property type="molecule type" value="Genomic_DNA"/>
</dbReference>
<evidence type="ECO:0000313" key="2">
    <source>
        <dbReference type="EMBL" id="MBC5665226.1"/>
    </source>
</evidence>
<comment type="caution">
    <text evidence="2">The sequence shown here is derived from an EMBL/GenBank/DDBJ whole genome shotgun (WGS) entry which is preliminary data.</text>
</comment>
<proteinExistence type="predicted"/>
<feature type="domain" description="ANTAR" evidence="1">
    <location>
        <begin position="116"/>
        <end position="177"/>
    </location>
</feature>
<gene>
    <name evidence="2" type="ORF">H8S07_08020</name>
</gene>
<sequence length="182" mass="20841">MIGIIVVFPKKENAINIRNLLVRNGVNVTGVATTGAQAMHYADTVDEGIVVCGYKLKDMMYTDLREYLPESFDMLLVASQDKWSDGLVRGVMGLSMPIKVYDLMNTIEMMLTNIDRRRRKRKKQLKNRDPKQQETVRKAKELLMARNNMTEEEAHRYLQKSSMDSGTNMVETAEMVLSIMSE</sequence>
<name>A0ABR7EV43_9FIRM</name>
<evidence type="ECO:0000313" key="3">
    <source>
        <dbReference type="Proteomes" id="UP000647235"/>
    </source>
</evidence>
<dbReference type="PROSITE" id="PS50921">
    <property type="entry name" value="ANTAR"/>
    <property type="match status" value="1"/>
</dbReference>
<dbReference type="InterPro" id="IPR011006">
    <property type="entry name" value="CheY-like_superfamily"/>
</dbReference>
<protein>
    <submittedName>
        <fullName evidence="2">ANTAR domain-containing protein</fullName>
    </submittedName>
</protein>
<keyword evidence="3" id="KW-1185">Reference proteome</keyword>
<dbReference type="InterPro" id="IPR036388">
    <property type="entry name" value="WH-like_DNA-bd_sf"/>
</dbReference>